<reference evidence="2 3" key="1">
    <citation type="submission" date="2017-09" db="EMBL/GenBank/DDBJ databases">
        <title>Large-scale bioinformatics analysis of Bacillus genomes uncovers conserved roles of natural products in bacterial physiology.</title>
        <authorList>
            <consortium name="Agbiome Team Llc"/>
            <person name="Bleich R.M."/>
            <person name="Grubbs K.J."/>
            <person name="Santa Maria K.C."/>
            <person name="Allen S.E."/>
            <person name="Farag S."/>
            <person name="Shank E.A."/>
            <person name="Bowers A."/>
        </authorList>
    </citation>
    <scope>NUCLEOTIDE SEQUENCE [LARGE SCALE GENOMIC DNA]</scope>
    <source>
        <strain evidence="2 3">AFS044250</strain>
    </source>
</reference>
<evidence type="ECO:0000313" key="2">
    <source>
        <dbReference type="EMBL" id="PHD59471.1"/>
    </source>
</evidence>
<dbReference type="Proteomes" id="UP000225997">
    <property type="component" value="Unassembled WGS sequence"/>
</dbReference>
<feature type="domain" description="DUF7660" evidence="1">
    <location>
        <begin position="12"/>
        <end position="84"/>
    </location>
</feature>
<name>A0A2C4Q4N7_9BACI</name>
<dbReference type="EMBL" id="NUSQ01000193">
    <property type="protein sequence ID" value="PHD59471.1"/>
    <property type="molecule type" value="Genomic_DNA"/>
</dbReference>
<dbReference type="Pfam" id="PF24693">
    <property type="entry name" value="DUF7660"/>
    <property type="match status" value="1"/>
</dbReference>
<protein>
    <recommendedName>
        <fullName evidence="1">DUF7660 domain-containing protein</fullName>
    </recommendedName>
</protein>
<proteinExistence type="predicted"/>
<dbReference type="InterPro" id="IPR056077">
    <property type="entry name" value="DUF7660"/>
</dbReference>
<organism evidence="2 3">
    <name type="scientific">Bacillus toyonensis</name>
    <dbReference type="NCBI Taxonomy" id="155322"/>
    <lineage>
        <taxon>Bacteria</taxon>
        <taxon>Bacillati</taxon>
        <taxon>Bacillota</taxon>
        <taxon>Bacilli</taxon>
        <taxon>Bacillales</taxon>
        <taxon>Bacillaceae</taxon>
        <taxon>Bacillus</taxon>
        <taxon>Bacillus cereus group</taxon>
    </lineage>
</organism>
<accession>A0A2C4Q4N7</accession>
<gene>
    <name evidence="2" type="ORF">COF40_28030</name>
</gene>
<comment type="caution">
    <text evidence="2">The sequence shown here is derived from an EMBL/GenBank/DDBJ whole genome shotgun (WGS) entry which is preliminary data.</text>
</comment>
<evidence type="ECO:0000259" key="1">
    <source>
        <dbReference type="Pfam" id="PF24693"/>
    </source>
</evidence>
<evidence type="ECO:0000313" key="3">
    <source>
        <dbReference type="Proteomes" id="UP000225997"/>
    </source>
</evidence>
<sequence>MDVAEYLEHVNSKEDLLRFLEYLQKDFKENKDEWENIEVETYLEALQGWLGDCEGVYINRGEKLPENIPWKFIAQMLLVAAYYE</sequence>
<dbReference type="AlphaFoldDB" id="A0A2C4Q4N7"/>
<dbReference type="RefSeq" id="WP_100064214.1">
    <property type="nucleotide sequence ID" value="NZ_NUSQ01000193.1"/>
</dbReference>